<feature type="region of interest" description="Disordered" evidence="1">
    <location>
        <begin position="84"/>
        <end position="115"/>
    </location>
</feature>
<reference evidence="3 4" key="1">
    <citation type="journal article" date="2009" name="Science">
        <title>Genome sequence, comparative analysis, and population genetics of the domestic horse.</title>
        <authorList>
            <consortium name="Broad Institute Genome Sequencing Platform"/>
            <consortium name="Broad Institute Whole Genome Assembly Team"/>
            <person name="Wade C.M."/>
            <person name="Giulotto E."/>
            <person name="Sigurdsson S."/>
            <person name="Zoli M."/>
            <person name="Gnerre S."/>
            <person name="Imsland F."/>
            <person name="Lear T.L."/>
            <person name="Adelson D.L."/>
            <person name="Bailey E."/>
            <person name="Bellone R.R."/>
            <person name="Bloecker H."/>
            <person name="Distl O."/>
            <person name="Edgar R.C."/>
            <person name="Garber M."/>
            <person name="Leeb T."/>
            <person name="Mauceli E."/>
            <person name="MacLeod J.N."/>
            <person name="Penedo M.C.T."/>
            <person name="Raison J.M."/>
            <person name="Sharpe T."/>
            <person name="Vogel J."/>
            <person name="Andersson L."/>
            <person name="Antczak D.F."/>
            <person name="Biagi T."/>
            <person name="Binns M.M."/>
            <person name="Chowdhary B.P."/>
            <person name="Coleman S.J."/>
            <person name="Della Valle G."/>
            <person name="Fryc S."/>
            <person name="Guerin G."/>
            <person name="Hasegawa T."/>
            <person name="Hill E.W."/>
            <person name="Jurka J."/>
            <person name="Kiialainen A."/>
            <person name="Lindgren G."/>
            <person name="Liu J."/>
            <person name="Magnani E."/>
            <person name="Mickelson J.R."/>
            <person name="Murray J."/>
            <person name="Nergadze S.G."/>
            <person name="Onofrio R."/>
            <person name="Pedroni S."/>
            <person name="Piras M.F."/>
            <person name="Raudsepp T."/>
            <person name="Rocchi M."/>
            <person name="Roeed K.H."/>
            <person name="Ryder O.A."/>
            <person name="Searle S."/>
            <person name="Skow L."/>
            <person name="Swinburne J.E."/>
            <person name="Syvaenen A.C."/>
            <person name="Tozaki T."/>
            <person name="Valberg S.J."/>
            <person name="Vaudin M."/>
            <person name="White J.R."/>
            <person name="Zody M.C."/>
            <person name="Lander E.S."/>
            <person name="Lindblad-Toh K."/>
        </authorList>
    </citation>
    <scope>NUCLEOTIDE SEQUENCE [LARGE SCALE GENOMIC DNA]</scope>
    <source>
        <strain evidence="3 4">Thoroughbred</strain>
    </source>
</reference>
<dbReference type="SMART" id="SM00353">
    <property type="entry name" value="HLH"/>
    <property type="match status" value="1"/>
</dbReference>
<reference evidence="3" key="3">
    <citation type="submission" date="2025-09" db="UniProtKB">
        <authorList>
            <consortium name="Ensembl"/>
        </authorList>
    </citation>
    <scope>IDENTIFICATION</scope>
    <source>
        <strain evidence="3">Thoroughbred</strain>
    </source>
</reference>
<dbReference type="InterPro" id="IPR011598">
    <property type="entry name" value="bHLH_dom"/>
</dbReference>
<dbReference type="Gene3D" id="4.10.280.10">
    <property type="entry name" value="Helix-loop-helix DNA-binding domain"/>
    <property type="match status" value="1"/>
</dbReference>
<dbReference type="Pfam" id="PF00010">
    <property type="entry name" value="HLH"/>
    <property type="match status" value="1"/>
</dbReference>
<dbReference type="GO" id="GO:0140416">
    <property type="term" value="F:transcription regulator inhibitor activity"/>
    <property type="evidence" value="ECO:0007669"/>
    <property type="project" value="Ensembl"/>
</dbReference>
<evidence type="ECO:0000313" key="3">
    <source>
        <dbReference type="Ensembl" id="ENSECAP00000089109.1"/>
    </source>
</evidence>
<feature type="domain" description="BHLH" evidence="2">
    <location>
        <begin position="105"/>
        <end position="157"/>
    </location>
</feature>
<protein>
    <submittedName>
        <fullName evidence="3">Transcription factor 23</fullName>
    </submittedName>
</protein>
<evidence type="ECO:0000259" key="2">
    <source>
        <dbReference type="PROSITE" id="PS50888"/>
    </source>
</evidence>
<dbReference type="InterPro" id="IPR036638">
    <property type="entry name" value="HLH_DNA-bd_sf"/>
</dbReference>
<name>A0A9L0TLF8_HORSE</name>
<evidence type="ECO:0000256" key="1">
    <source>
        <dbReference type="SAM" id="MobiDB-lite"/>
    </source>
</evidence>
<dbReference type="GO" id="GO:0061629">
    <property type="term" value="F:RNA polymerase II-specific DNA-binding transcription factor binding"/>
    <property type="evidence" value="ECO:0007669"/>
    <property type="project" value="Ensembl"/>
</dbReference>
<feature type="compositionally biased region" description="Basic and acidic residues" evidence="1">
    <location>
        <begin position="102"/>
        <end position="115"/>
    </location>
</feature>
<dbReference type="SUPFAM" id="SSF47459">
    <property type="entry name" value="HLH, helix-loop-helix DNA-binding domain"/>
    <property type="match status" value="1"/>
</dbReference>
<accession>A0A9L0TLF8</accession>
<reference evidence="3" key="2">
    <citation type="submission" date="2025-08" db="UniProtKB">
        <authorList>
            <consortium name="Ensembl"/>
        </authorList>
    </citation>
    <scope>IDENTIFICATION</scope>
    <source>
        <strain evidence="3">Thoroughbred</strain>
    </source>
</reference>
<dbReference type="PROSITE" id="PS50888">
    <property type="entry name" value="BHLH"/>
    <property type="match status" value="1"/>
</dbReference>
<dbReference type="Ensembl" id="ENSECAT00000092206.1">
    <property type="protein sequence ID" value="ENSECAP00000089109.1"/>
    <property type="gene ID" value="ENSECAG00000021374.4"/>
</dbReference>
<dbReference type="PANTHER" id="PTHR23349">
    <property type="entry name" value="BASIC HELIX-LOOP-HELIX TRANSCRIPTION FACTOR, TWIST"/>
    <property type="match status" value="1"/>
</dbReference>
<evidence type="ECO:0000313" key="4">
    <source>
        <dbReference type="Proteomes" id="UP000002281"/>
    </source>
</evidence>
<dbReference type="GO" id="GO:0000122">
    <property type="term" value="P:negative regulation of transcription by RNA polymerase II"/>
    <property type="evidence" value="ECO:0007669"/>
    <property type="project" value="Ensembl"/>
</dbReference>
<keyword evidence="4" id="KW-1185">Reference proteome</keyword>
<organism evidence="3 4">
    <name type="scientific">Equus caballus</name>
    <name type="common">Horse</name>
    <dbReference type="NCBI Taxonomy" id="9796"/>
    <lineage>
        <taxon>Eukaryota</taxon>
        <taxon>Metazoa</taxon>
        <taxon>Chordata</taxon>
        <taxon>Craniata</taxon>
        <taxon>Vertebrata</taxon>
        <taxon>Euteleostomi</taxon>
        <taxon>Mammalia</taxon>
        <taxon>Eutheria</taxon>
        <taxon>Laurasiatheria</taxon>
        <taxon>Perissodactyla</taxon>
        <taxon>Equidae</taxon>
        <taxon>Equus</taxon>
    </lineage>
</organism>
<dbReference type="GeneTree" id="ENSGT00940000161395"/>
<proteinExistence type="predicted"/>
<dbReference type="GO" id="GO:0010628">
    <property type="term" value="P:positive regulation of gene expression"/>
    <property type="evidence" value="ECO:0007669"/>
    <property type="project" value="Ensembl"/>
</dbReference>
<dbReference type="InterPro" id="IPR050283">
    <property type="entry name" value="E-box_TF_Regulators"/>
</dbReference>
<dbReference type="GO" id="GO:0051148">
    <property type="term" value="P:negative regulation of muscle cell differentiation"/>
    <property type="evidence" value="ECO:0007669"/>
    <property type="project" value="Ensembl"/>
</dbReference>
<dbReference type="GO" id="GO:0046983">
    <property type="term" value="F:protein dimerization activity"/>
    <property type="evidence" value="ECO:0007669"/>
    <property type="project" value="InterPro"/>
</dbReference>
<dbReference type="PANTHER" id="PTHR23349:SF58">
    <property type="entry name" value="TRANSCRIPTION FACTOR 23"/>
    <property type="match status" value="1"/>
</dbReference>
<sequence length="243" mass="26950">ETSQGVVAHKLGRQSNRETWALGSVGFEEVLPNDRDDPKDGRSFPWQSWWRHRGRKAGTDRKRSRLSRTRQDLWEETSWSNERWSRAAPSPRGARARSLAHGRTEASPENAARERSRVRTLRQAFLALQAALPAVPPNTKLSKLDVLVLATSYIAHLTRTLGHELPGPAWSPFLRGLRYLHPLKKWPMRSRLYAGGLGCSGLDSTTATTSGQRTKEAEVGAHVSGEAAALLPTRPLSPALGDK</sequence>
<dbReference type="AlphaFoldDB" id="A0A9L0TLF8"/>
<gene>
    <name evidence="3" type="primary">TCF23</name>
</gene>
<dbReference type="GO" id="GO:0046697">
    <property type="term" value="P:decidualization"/>
    <property type="evidence" value="ECO:0007669"/>
    <property type="project" value="Ensembl"/>
</dbReference>
<dbReference type="GO" id="GO:0000791">
    <property type="term" value="C:euchromatin"/>
    <property type="evidence" value="ECO:0007669"/>
    <property type="project" value="Ensembl"/>
</dbReference>
<dbReference type="Proteomes" id="UP000002281">
    <property type="component" value="Chromosome 15"/>
</dbReference>
<dbReference type="CDD" id="cd19709">
    <property type="entry name" value="bHLH_TS_TCF23_OUT"/>
    <property type="match status" value="1"/>
</dbReference>